<keyword evidence="4" id="KW-0378">Hydrolase</keyword>
<dbReference type="PROSITE" id="PS51257">
    <property type="entry name" value="PROKAR_LIPOPROTEIN"/>
    <property type="match status" value="1"/>
</dbReference>
<accession>A0A1H6RUZ5</accession>
<dbReference type="EMBL" id="FNYA01000002">
    <property type="protein sequence ID" value="SEI59571.1"/>
    <property type="molecule type" value="Genomic_DNA"/>
</dbReference>
<dbReference type="GO" id="GO:0008237">
    <property type="term" value="F:metallopeptidase activity"/>
    <property type="evidence" value="ECO:0007669"/>
    <property type="project" value="UniProtKB-KW"/>
</dbReference>
<feature type="domain" description="Peptidase M61 N-terminal" evidence="3">
    <location>
        <begin position="35"/>
        <end position="215"/>
    </location>
</feature>
<evidence type="ECO:0000256" key="1">
    <source>
        <dbReference type="SAM" id="SignalP"/>
    </source>
</evidence>
<dbReference type="Gene3D" id="2.30.42.10">
    <property type="match status" value="1"/>
</dbReference>
<sequence length="623" mass="69876">MKKVLITLSCAIFLMSCKTSNVTTAANTTNNNVAVSIDLVNVIDDKVKVTITNPTITTETTTFNIPKIVPGTYSEDNYGRFVDNVKAFDKKGNPLKIAKMDENSYTIYDATKLAKVTYNVSDTYDTEGGAGFGESEDIFSPAGTNIKAGENFMLNTHGFIGYFEGKSEVPYTVEVKHPATLWGATSLVDTNPSNEVDVYNASRYGELVDNPMMYTKPDYTEFNVEGMDIVISVYSPTGKFKAADITPETEKFMRAQKKFLGKFNANKKYTVLLYLSDVKAKDAKGFGALEHMTSTTVVMPEMMPLEALQEQLKDVVSHEFFHIVTPLSVHSREIHYFDFNKPQMSEHLWMYEGITEYFANLFQVNQGLISEEDFYKRMAGKIEEANSMNDKMSFTKMSKNVLQQPYKDQYLNVYQKGALIAMCIDIQLRELSNGQRGILSLMKDLSNEYGNNKPFNDEDLFATITRITYPQIGEFLNKYVAGETPIPYDDYFAKMGVIKAKTSVSGNPFLKDGRVPLITFDKTTKQIKALEDVSNNIFMTSLGIKGNDVIKSINDKEYTVENIYDLISVSESWKDGDAISVTVTRDGKDQILKGKVNLPKEIKAGFIATDKTKEAVKNAWLKG</sequence>
<dbReference type="Gene3D" id="2.60.40.3650">
    <property type="match status" value="1"/>
</dbReference>
<evidence type="ECO:0000313" key="5">
    <source>
        <dbReference type="Proteomes" id="UP000199702"/>
    </source>
</evidence>
<keyword evidence="5" id="KW-1185">Reference proteome</keyword>
<evidence type="ECO:0000313" key="4">
    <source>
        <dbReference type="EMBL" id="SEI59571.1"/>
    </source>
</evidence>
<dbReference type="Gene3D" id="1.10.390.10">
    <property type="entry name" value="Neutral Protease Domain 2"/>
    <property type="match status" value="1"/>
</dbReference>
<dbReference type="InterPro" id="IPR027268">
    <property type="entry name" value="Peptidase_M4/M1_CTD_sf"/>
</dbReference>
<reference evidence="5" key="1">
    <citation type="submission" date="2016-10" db="EMBL/GenBank/DDBJ databases">
        <authorList>
            <person name="Varghese N."/>
            <person name="Submissions S."/>
        </authorList>
    </citation>
    <scope>NUCLEOTIDE SEQUENCE [LARGE SCALE GENOMIC DNA]</scope>
    <source>
        <strain evidence="5">DSM 17934</strain>
    </source>
</reference>
<proteinExistence type="predicted"/>
<feature type="domain" description="Peptidase M61 catalytic" evidence="2">
    <location>
        <begin position="314"/>
        <end position="420"/>
    </location>
</feature>
<organism evidence="4 5">
    <name type="scientific">Flavobacterium terrigena</name>
    <dbReference type="NCBI Taxonomy" id="402734"/>
    <lineage>
        <taxon>Bacteria</taxon>
        <taxon>Pseudomonadati</taxon>
        <taxon>Bacteroidota</taxon>
        <taxon>Flavobacteriia</taxon>
        <taxon>Flavobacteriales</taxon>
        <taxon>Flavobacteriaceae</taxon>
        <taxon>Flavobacterium</taxon>
    </lineage>
</organism>
<dbReference type="SUPFAM" id="SSF50156">
    <property type="entry name" value="PDZ domain-like"/>
    <property type="match status" value="1"/>
</dbReference>
<protein>
    <submittedName>
        <fullName evidence="4">Predicted metalloprotease, contains C-terminal PDZ domain</fullName>
    </submittedName>
</protein>
<feature type="signal peptide" evidence="1">
    <location>
        <begin position="1"/>
        <end position="25"/>
    </location>
</feature>
<dbReference type="GO" id="GO:0006508">
    <property type="term" value="P:proteolysis"/>
    <property type="evidence" value="ECO:0007669"/>
    <property type="project" value="UniProtKB-KW"/>
</dbReference>
<gene>
    <name evidence="4" type="ORF">SAMN05660918_1070</name>
</gene>
<keyword evidence="4" id="KW-0482">Metalloprotease</keyword>
<dbReference type="Pfam" id="PF05299">
    <property type="entry name" value="Peptidase_M61"/>
    <property type="match status" value="1"/>
</dbReference>
<dbReference type="InterPro" id="IPR036034">
    <property type="entry name" value="PDZ_sf"/>
</dbReference>
<dbReference type="SUPFAM" id="SSF55486">
    <property type="entry name" value="Metalloproteases ('zincins'), catalytic domain"/>
    <property type="match status" value="1"/>
</dbReference>
<dbReference type="InterPro" id="IPR040756">
    <property type="entry name" value="Peptidase_M61_N"/>
</dbReference>
<name>A0A1H6RUZ5_9FLAO</name>
<dbReference type="OrthoDB" id="9778516at2"/>
<dbReference type="InterPro" id="IPR007963">
    <property type="entry name" value="Peptidase_M61_catalytic"/>
</dbReference>
<dbReference type="RefSeq" id="WP_091309233.1">
    <property type="nucleotide sequence ID" value="NZ_CBCSJU010000005.1"/>
</dbReference>
<feature type="chain" id="PRO_5011633951" evidence="1">
    <location>
        <begin position="26"/>
        <end position="623"/>
    </location>
</feature>
<dbReference type="Proteomes" id="UP000199702">
    <property type="component" value="Unassembled WGS sequence"/>
</dbReference>
<evidence type="ECO:0000259" key="2">
    <source>
        <dbReference type="Pfam" id="PF05299"/>
    </source>
</evidence>
<dbReference type="STRING" id="402734.SAMN05660918_1070"/>
<dbReference type="AlphaFoldDB" id="A0A1H6RUZ5"/>
<keyword evidence="4" id="KW-0645">Protease</keyword>
<keyword evidence="1" id="KW-0732">Signal</keyword>
<evidence type="ECO:0000259" key="3">
    <source>
        <dbReference type="Pfam" id="PF17899"/>
    </source>
</evidence>
<dbReference type="Pfam" id="PF17899">
    <property type="entry name" value="Peptidase_M61_N"/>
    <property type="match status" value="1"/>
</dbReference>